<keyword evidence="1" id="KW-0175">Coiled coil</keyword>
<dbReference type="Proteomes" id="UP000046392">
    <property type="component" value="Unplaced"/>
</dbReference>
<name>A0A0N5CDZ2_STREA</name>
<reference evidence="4" key="1">
    <citation type="submission" date="2017-02" db="UniProtKB">
        <authorList>
            <consortium name="WormBaseParasite"/>
        </authorList>
    </citation>
    <scope>IDENTIFICATION</scope>
</reference>
<feature type="coiled-coil region" evidence="1">
    <location>
        <begin position="401"/>
        <end position="428"/>
    </location>
</feature>
<dbReference type="Gene3D" id="1.20.5.340">
    <property type="match status" value="1"/>
</dbReference>
<feature type="compositionally biased region" description="Acidic residues" evidence="2">
    <location>
        <begin position="564"/>
        <end position="577"/>
    </location>
</feature>
<feature type="region of interest" description="Disordered" evidence="2">
    <location>
        <begin position="561"/>
        <end position="583"/>
    </location>
</feature>
<dbReference type="AlphaFoldDB" id="A0A0N5CDZ2"/>
<organism evidence="3 4">
    <name type="scientific">Strongyloides papillosus</name>
    <name type="common">Intestinal threadworm</name>
    <dbReference type="NCBI Taxonomy" id="174720"/>
    <lineage>
        <taxon>Eukaryota</taxon>
        <taxon>Metazoa</taxon>
        <taxon>Ecdysozoa</taxon>
        <taxon>Nematoda</taxon>
        <taxon>Chromadorea</taxon>
        <taxon>Rhabditida</taxon>
        <taxon>Tylenchina</taxon>
        <taxon>Panagrolaimomorpha</taxon>
        <taxon>Strongyloidoidea</taxon>
        <taxon>Strongyloididae</taxon>
        <taxon>Strongyloides</taxon>
    </lineage>
</organism>
<keyword evidence="3" id="KW-1185">Reference proteome</keyword>
<sequence length="598" mass="69605">MNQNLTSTDLLMEVEKLRQSEASLAAEIRKMTEEHNYDNKRLKDKINSLLICVNEGKLLQDQVTYLQNSILTTEREKNEALIKMESAISLSVKQDHEIKDLQQKYSTLLLTKTDLENQLKVWIDKCCSIAMEGGNKESGNVNKINSNGDINLNDYQIKISQQTQTITELENELKRKNADILYKENRISQILGHIDLLEKELESLMKEKERFTRNVKLEELEELQNVVNEKTRQCDQITNAFYELQEKYKMLDSKYREIEGVCKKYQETLHNANNDFNERFSSKVAEYDNKIKKLQNTIKQKDNKLEKMIKGVNQISSSNKILPTTFDILDEMEGNINKLSELLSIQRSDGGDKKGIENDNSFKMMENKLNHTSIETAPDYEITPKAMNSTIENDTPSDLQIDENKLKVLQLERKVENLIEKLLESENKSISLEMSLEKLRSQPYIYDEASNNYLGVNERKQIQNNNPSQTSTHEEIKKPPHIPLYIWEKINVDRNLCLFLKHQQEKLEHLETENDSMHEVYQLFFRKLRDDLSKSIENGSNIVDSDIISKILQNHSDSTKEIFQEEEENSQSQDEEENSKNLNSIKECFNGTGKIIEI</sequence>
<proteinExistence type="predicted"/>
<dbReference type="SUPFAM" id="SSF57997">
    <property type="entry name" value="Tropomyosin"/>
    <property type="match status" value="1"/>
</dbReference>
<accession>A0A0N5CDZ2</accession>
<evidence type="ECO:0000313" key="3">
    <source>
        <dbReference type="Proteomes" id="UP000046392"/>
    </source>
</evidence>
<evidence type="ECO:0000256" key="1">
    <source>
        <dbReference type="SAM" id="Coils"/>
    </source>
</evidence>
<evidence type="ECO:0000256" key="2">
    <source>
        <dbReference type="SAM" id="MobiDB-lite"/>
    </source>
</evidence>
<feature type="coiled-coil region" evidence="1">
    <location>
        <begin position="152"/>
        <end position="349"/>
    </location>
</feature>
<protein>
    <submittedName>
        <fullName evidence="4">GRIP domain-containing protein</fullName>
    </submittedName>
</protein>
<evidence type="ECO:0000313" key="4">
    <source>
        <dbReference type="WBParaSite" id="SPAL_0001608200.1"/>
    </source>
</evidence>
<dbReference type="WBParaSite" id="SPAL_0001608200.1">
    <property type="protein sequence ID" value="SPAL_0001608200.1"/>
    <property type="gene ID" value="SPAL_0001608200"/>
</dbReference>